<sequence length="160" mass="16851">MTTMNATKLALIATATTVASLALPATAHAEPSQMFQFVSPSGNIACEMDEHFDGTAEAWCKIRDHSWAAPTDTICPVANVTGAIGEPADDFQLRQGRAACTGFVMNQIFFSGPYLPGTLAYGQTHTVGPITCASEPSGVTCSDSSTGHLFRVSQESYQLG</sequence>
<reference evidence="3" key="1">
    <citation type="submission" date="2023-07" db="EMBL/GenBank/DDBJ databases">
        <authorList>
            <person name="Deng Y."/>
            <person name="Zhang Y.-Q."/>
        </authorList>
    </citation>
    <scope>NUCLEOTIDE SEQUENCE [LARGE SCALE GENOMIC DNA]</scope>
    <source>
        <strain evidence="3">CPCC 205710</strain>
    </source>
</reference>
<evidence type="ECO:0000313" key="3">
    <source>
        <dbReference type="Proteomes" id="UP001206639"/>
    </source>
</evidence>
<feature type="chain" id="PRO_5045367218" description="Secreted protein" evidence="1">
    <location>
        <begin position="30"/>
        <end position="160"/>
    </location>
</feature>
<gene>
    <name evidence="2" type="ORF">N4S67_18890</name>
</gene>
<organism evidence="2 3">
    <name type="scientific">Mycobacterium deserti</name>
    <dbReference type="NCBI Taxonomy" id="2978347"/>
    <lineage>
        <taxon>Bacteria</taxon>
        <taxon>Bacillati</taxon>
        <taxon>Actinomycetota</taxon>
        <taxon>Actinomycetes</taxon>
        <taxon>Mycobacteriales</taxon>
        <taxon>Mycobacteriaceae</taxon>
        <taxon>Mycobacterium</taxon>
    </lineage>
</organism>
<evidence type="ECO:0008006" key="4">
    <source>
        <dbReference type="Google" id="ProtNLM"/>
    </source>
</evidence>
<dbReference type="EMBL" id="JAODWD010000004">
    <property type="protein sequence ID" value="MCT7660475.1"/>
    <property type="molecule type" value="Genomic_DNA"/>
</dbReference>
<dbReference type="Proteomes" id="UP001206639">
    <property type="component" value="Unassembled WGS sequence"/>
</dbReference>
<keyword evidence="3" id="KW-1185">Reference proteome</keyword>
<evidence type="ECO:0000256" key="1">
    <source>
        <dbReference type="SAM" id="SignalP"/>
    </source>
</evidence>
<name>A0ABT2MGI8_9MYCO</name>
<proteinExistence type="predicted"/>
<comment type="caution">
    <text evidence="2">The sequence shown here is derived from an EMBL/GenBank/DDBJ whole genome shotgun (WGS) entry which is preliminary data.</text>
</comment>
<keyword evidence="1" id="KW-0732">Signal</keyword>
<protein>
    <recommendedName>
        <fullName evidence="4">Secreted protein</fullName>
    </recommendedName>
</protein>
<accession>A0ABT2MGI8</accession>
<evidence type="ECO:0000313" key="2">
    <source>
        <dbReference type="EMBL" id="MCT7660475.1"/>
    </source>
</evidence>
<feature type="signal peptide" evidence="1">
    <location>
        <begin position="1"/>
        <end position="29"/>
    </location>
</feature>